<feature type="transmembrane region" description="Helical" evidence="1">
    <location>
        <begin position="72"/>
        <end position="93"/>
    </location>
</feature>
<dbReference type="OrthoDB" id="2315025at2"/>
<keyword evidence="3" id="KW-1185">Reference proteome</keyword>
<evidence type="ECO:0008006" key="4">
    <source>
        <dbReference type="Google" id="ProtNLM"/>
    </source>
</evidence>
<keyword evidence="1" id="KW-0812">Transmembrane</keyword>
<feature type="transmembrane region" description="Helical" evidence="1">
    <location>
        <begin position="43"/>
        <end position="66"/>
    </location>
</feature>
<evidence type="ECO:0000313" key="3">
    <source>
        <dbReference type="Proteomes" id="UP000051155"/>
    </source>
</evidence>
<dbReference type="AlphaFoldDB" id="A0A0R1Q399"/>
<sequence>MTIIKILTLLLAGIIFFLGYYLWSHRQKTFLMFHPENNHALSIIVKTYSLILIISSLITFITGFFFAPWVLALVLICNVTIIATLPIMMLIFLQ</sequence>
<gene>
    <name evidence="2" type="ORF">FD20_GL000143</name>
</gene>
<dbReference type="EMBL" id="AZEG01000001">
    <property type="protein sequence ID" value="KRL39101.1"/>
    <property type="molecule type" value="Genomic_DNA"/>
</dbReference>
<keyword evidence="1" id="KW-1133">Transmembrane helix</keyword>
<name>A0A0R1Q399_9LACO</name>
<dbReference type="RefSeq" id="WP_057735582.1">
    <property type="nucleotide sequence ID" value="NZ_AZEG01000001.1"/>
</dbReference>
<organism evidence="2 3">
    <name type="scientific">Liquorilactobacillus uvarum DSM 19971</name>
    <dbReference type="NCBI Taxonomy" id="1423812"/>
    <lineage>
        <taxon>Bacteria</taxon>
        <taxon>Bacillati</taxon>
        <taxon>Bacillota</taxon>
        <taxon>Bacilli</taxon>
        <taxon>Lactobacillales</taxon>
        <taxon>Lactobacillaceae</taxon>
        <taxon>Liquorilactobacillus</taxon>
    </lineage>
</organism>
<evidence type="ECO:0000256" key="1">
    <source>
        <dbReference type="SAM" id="Phobius"/>
    </source>
</evidence>
<protein>
    <recommendedName>
        <fullName evidence="4">Integral membrane protein</fullName>
    </recommendedName>
</protein>
<reference evidence="2 3" key="1">
    <citation type="journal article" date="2015" name="Genome Announc.">
        <title>Expanding the biotechnology potential of lactobacilli through comparative genomics of 213 strains and associated genera.</title>
        <authorList>
            <person name="Sun Z."/>
            <person name="Harris H.M."/>
            <person name="McCann A."/>
            <person name="Guo C."/>
            <person name="Argimon S."/>
            <person name="Zhang W."/>
            <person name="Yang X."/>
            <person name="Jeffery I.B."/>
            <person name="Cooney J.C."/>
            <person name="Kagawa T.F."/>
            <person name="Liu W."/>
            <person name="Song Y."/>
            <person name="Salvetti E."/>
            <person name="Wrobel A."/>
            <person name="Rasinkangas P."/>
            <person name="Parkhill J."/>
            <person name="Rea M.C."/>
            <person name="O'Sullivan O."/>
            <person name="Ritari J."/>
            <person name="Douillard F.P."/>
            <person name="Paul Ross R."/>
            <person name="Yang R."/>
            <person name="Briner A.E."/>
            <person name="Felis G.E."/>
            <person name="de Vos W.M."/>
            <person name="Barrangou R."/>
            <person name="Klaenhammer T.R."/>
            <person name="Caufield P.W."/>
            <person name="Cui Y."/>
            <person name="Zhang H."/>
            <person name="O'Toole P.W."/>
        </authorList>
    </citation>
    <scope>NUCLEOTIDE SEQUENCE [LARGE SCALE GENOMIC DNA]</scope>
    <source>
        <strain evidence="2 3">DSM 19971</strain>
    </source>
</reference>
<comment type="caution">
    <text evidence="2">The sequence shown here is derived from an EMBL/GenBank/DDBJ whole genome shotgun (WGS) entry which is preliminary data.</text>
</comment>
<proteinExistence type="predicted"/>
<evidence type="ECO:0000313" key="2">
    <source>
        <dbReference type="EMBL" id="KRL39101.1"/>
    </source>
</evidence>
<accession>A0A0R1Q399</accession>
<keyword evidence="1" id="KW-0472">Membrane</keyword>
<dbReference type="PATRIC" id="fig|1423812.3.peg.145"/>
<feature type="transmembrane region" description="Helical" evidence="1">
    <location>
        <begin position="6"/>
        <end position="23"/>
    </location>
</feature>
<dbReference type="Proteomes" id="UP000051155">
    <property type="component" value="Unassembled WGS sequence"/>
</dbReference>